<dbReference type="Pfam" id="PF21089">
    <property type="entry name" value="PKS_DH_N"/>
    <property type="match status" value="1"/>
</dbReference>
<evidence type="ECO:0000256" key="6">
    <source>
        <dbReference type="ARBA" id="ARBA00023268"/>
    </source>
</evidence>
<evidence type="ECO:0000256" key="5">
    <source>
        <dbReference type="ARBA" id="ARBA00023002"/>
    </source>
</evidence>
<dbReference type="GO" id="GO:0031177">
    <property type="term" value="F:phosphopantetheine binding"/>
    <property type="evidence" value="ECO:0007669"/>
    <property type="project" value="InterPro"/>
</dbReference>
<comment type="pathway">
    <text evidence="1">Secondary metabolite biosynthesis.</text>
</comment>
<dbReference type="PROSITE" id="PS52019">
    <property type="entry name" value="PKS_MFAS_DH"/>
    <property type="match status" value="1"/>
</dbReference>
<dbReference type="InterPro" id="IPR016035">
    <property type="entry name" value="Acyl_Trfase/lysoPLipase"/>
</dbReference>
<evidence type="ECO:0000313" key="13">
    <source>
        <dbReference type="EMBL" id="KGQ04138.1"/>
    </source>
</evidence>
<evidence type="ECO:0000259" key="12">
    <source>
        <dbReference type="PROSITE" id="PS52019"/>
    </source>
</evidence>
<dbReference type="Pfam" id="PF08659">
    <property type="entry name" value="KR"/>
    <property type="match status" value="1"/>
</dbReference>
<dbReference type="SUPFAM" id="SSF53335">
    <property type="entry name" value="S-adenosyl-L-methionine-dependent methyltransferases"/>
    <property type="match status" value="1"/>
</dbReference>
<dbReference type="PROSITE" id="PS52004">
    <property type="entry name" value="KS3_2"/>
    <property type="match status" value="1"/>
</dbReference>
<keyword evidence="4" id="KW-0808">Transferase</keyword>
<dbReference type="GO" id="GO:0004312">
    <property type="term" value="F:fatty acid synthase activity"/>
    <property type="evidence" value="ECO:0007669"/>
    <property type="project" value="TreeGrafter"/>
</dbReference>
<feature type="domain" description="PKS/mFAS DH" evidence="12">
    <location>
        <begin position="945"/>
        <end position="1224"/>
    </location>
</feature>
<feature type="compositionally biased region" description="Polar residues" evidence="9">
    <location>
        <begin position="36"/>
        <end position="55"/>
    </location>
</feature>
<dbReference type="CDD" id="cd02440">
    <property type="entry name" value="AdoMet_MTases"/>
    <property type="match status" value="1"/>
</dbReference>
<feature type="compositionally biased region" description="Polar residues" evidence="9">
    <location>
        <begin position="99"/>
        <end position="110"/>
    </location>
</feature>
<dbReference type="InterPro" id="IPR016036">
    <property type="entry name" value="Malonyl_transacylase_ACP-bd"/>
</dbReference>
<dbReference type="PANTHER" id="PTHR43775">
    <property type="entry name" value="FATTY ACID SYNTHASE"/>
    <property type="match status" value="1"/>
</dbReference>
<dbReference type="InterPro" id="IPR036291">
    <property type="entry name" value="NAD(P)-bd_dom_sf"/>
</dbReference>
<accession>A0A0A2V9G4</accession>
<dbReference type="SUPFAM" id="SSF52151">
    <property type="entry name" value="FabD/lysophospholipase-like"/>
    <property type="match status" value="1"/>
</dbReference>
<dbReference type="InterPro" id="IPR020843">
    <property type="entry name" value="ER"/>
</dbReference>
<dbReference type="SMART" id="SM00826">
    <property type="entry name" value="PKS_DH"/>
    <property type="match status" value="1"/>
</dbReference>
<dbReference type="CDD" id="cd00833">
    <property type="entry name" value="PKS"/>
    <property type="match status" value="1"/>
</dbReference>
<comment type="caution">
    <text evidence="13">The sequence shown here is derived from an EMBL/GenBank/DDBJ whole genome shotgun (WGS) entry which is preliminary data.</text>
</comment>
<dbReference type="InterPro" id="IPR020807">
    <property type="entry name" value="PKS_DH"/>
</dbReference>
<dbReference type="InterPro" id="IPR011032">
    <property type="entry name" value="GroES-like_sf"/>
</dbReference>
<dbReference type="Pfam" id="PF00550">
    <property type="entry name" value="PP-binding"/>
    <property type="match status" value="1"/>
</dbReference>
<dbReference type="InterPro" id="IPR013154">
    <property type="entry name" value="ADH-like_N"/>
</dbReference>
<dbReference type="InterPro" id="IPR016039">
    <property type="entry name" value="Thiolase-like"/>
</dbReference>
<dbReference type="InterPro" id="IPR013968">
    <property type="entry name" value="PKS_KR"/>
</dbReference>
<dbReference type="SMART" id="SM00827">
    <property type="entry name" value="PKS_AT"/>
    <property type="match status" value="1"/>
</dbReference>
<dbReference type="InterPro" id="IPR050091">
    <property type="entry name" value="PKS_NRPS_Biosynth_Enz"/>
</dbReference>
<keyword evidence="2" id="KW-0596">Phosphopantetheine</keyword>
<evidence type="ECO:0000259" key="10">
    <source>
        <dbReference type="PROSITE" id="PS50075"/>
    </source>
</evidence>
<dbReference type="Gene3D" id="3.40.366.10">
    <property type="entry name" value="Malonyl-Coenzyme A Acyl Carrier Protein, domain 2"/>
    <property type="match status" value="1"/>
</dbReference>
<dbReference type="SMART" id="SM00823">
    <property type="entry name" value="PKS_PP"/>
    <property type="match status" value="1"/>
</dbReference>
<evidence type="ECO:0000313" key="14">
    <source>
        <dbReference type="Proteomes" id="UP000030106"/>
    </source>
</evidence>
<dbReference type="InterPro" id="IPR049551">
    <property type="entry name" value="PKS_DH_C"/>
</dbReference>
<dbReference type="Proteomes" id="UP000030106">
    <property type="component" value="Unassembled WGS sequence"/>
</dbReference>
<dbReference type="STRING" id="1245745.A0A0A2V9G4"/>
<dbReference type="Pfam" id="PF00109">
    <property type="entry name" value="ketoacyl-synt"/>
    <property type="match status" value="1"/>
</dbReference>
<evidence type="ECO:0000259" key="11">
    <source>
        <dbReference type="PROSITE" id="PS52004"/>
    </source>
</evidence>
<feature type="domain" description="Ketosynthase family 3 (KS3)" evidence="11">
    <location>
        <begin position="59"/>
        <end position="478"/>
    </location>
</feature>
<evidence type="ECO:0000256" key="9">
    <source>
        <dbReference type="SAM" id="MobiDB-lite"/>
    </source>
</evidence>
<dbReference type="InterPro" id="IPR032821">
    <property type="entry name" value="PKS_assoc"/>
</dbReference>
<dbReference type="HOGENOM" id="CLU_000022_31_1_1"/>
<dbReference type="Pfam" id="PF16197">
    <property type="entry name" value="KAsynt_C_assoc"/>
    <property type="match status" value="1"/>
</dbReference>
<evidence type="ECO:0000256" key="7">
    <source>
        <dbReference type="ARBA" id="ARBA00023315"/>
    </source>
</evidence>
<dbReference type="SUPFAM" id="SSF47336">
    <property type="entry name" value="ACP-like"/>
    <property type="match status" value="1"/>
</dbReference>
<feature type="active site" description="Proton donor; for dehydratase activity" evidence="8">
    <location>
        <position position="1142"/>
    </location>
</feature>
<keyword evidence="3" id="KW-0597">Phosphoprotein</keyword>
<dbReference type="SMART" id="SM00825">
    <property type="entry name" value="PKS_KS"/>
    <property type="match status" value="1"/>
</dbReference>
<dbReference type="SUPFAM" id="SSF55048">
    <property type="entry name" value="Probable ACP-binding domain of malonyl-CoA ACP transacylase"/>
    <property type="match status" value="1"/>
</dbReference>
<dbReference type="InterPro" id="IPR020841">
    <property type="entry name" value="PKS_Beta-ketoAc_synthase_dom"/>
</dbReference>
<feature type="region of interest" description="Disordered" evidence="9">
    <location>
        <begin position="92"/>
        <end position="112"/>
    </location>
</feature>
<dbReference type="SUPFAM" id="SSF53901">
    <property type="entry name" value="Thiolase-like"/>
    <property type="match status" value="1"/>
</dbReference>
<dbReference type="InterPro" id="IPR014031">
    <property type="entry name" value="Ketoacyl_synth_C"/>
</dbReference>
<proteinExistence type="predicted"/>
<dbReference type="PROSITE" id="PS50075">
    <property type="entry name" value="CARRIER"/>
    <property type="match status" value="1"/>
</dbReference>
<dbReference type="Gene3D" id="3.10.129.110">
    <property type="entry name" value="Polyketide synthase dehydratase"/>
    <property type="match status" value="1"/>
</dbReference>
<name>A0A0A2V9G4_BEABA</name>
<dbReference type="SUPFAM" id="SSF50129">
    <property type="entry name" value="GroES-like"/>
    <property type="match status" value="1"/>
</dbReference>
<dbReference type="InterPro" id="IPR014030">
    <property type="entry name" value="Ketoacyl_synth_N"/>
</dbReference>
<dbReference type="InterPro" id="IPR049552">
    <property type="entry name" value="PKS_DH_N"/>
</dbReference>
<feature type="compositionally biased region" description="Low complexity" evidence="9">
    <location>
        <begin position="552"/>
        <end position="567"/>
    </location>
</feature>
<keyword evidence="5" id="KW-0560">Oxidoreductase</keyword>
<feature type="active site" description="Proton acceptor; for dehydratase activity" evidence="8">
    <location>
        <position position="977"/>
    </location>
</feature>
<gene>
    <name evidence="13" type="ORF">BBAD15_g10591</name>
</gene>
<keyword evidence="6" id="KW-0511">Multifunctional enzyme</keyword>
<feature type="region of interest" description="N-terminal hotdog fold" evidence="8">
    <location>
        <begin position="945"/>
        <end position="1070"/>
    </location>
</feature>
<dbReference type="SMART" id="SM00829">
    <property type="entry name" value="PKS_ER"/>
    <property type="match status" value="1"/>
</dbReference>
<protein>
    <submittedName>
        <fullName evidence="13">Lovastatin nonaketide synthase</fullName>
    </submittedName>
</protein>
<dbReference type="Pfam" id="PF14765">
    <property type="entry name" value="PS-DH"/>
    <property type="match status" value="1"/>
</dbReference>
<evidence type="ECO:0000256" key="3">
    <source>
        <dbReference type="ARBA" id="ARBA00022553"/>
    </source>
</evidence>
<feature type="domain" description="Carrier" evidence="10">
    <location>
        <begin position="2408"/>
        <end position="2485"/>
    </location>
</feature>
<dbReference type="GO" id="GO:0006633">
    <property type="term" value="P:fatty acid biosynthetic process"/>
    <property type="evidence" value="ECO:0007669"/>
    <property type="project" value="TreeGrafter"/>
</dbReference>
<dbReference type="Gene3D" id="3.40.47.10">
    <property type="match status" value="1"/>
</dbReference>
<dbReference type="Pfam" id="PF13489">
    <property type="entry name" value="Methyltransf_23"/>
    <property type="match status" value="1"/>
</dbReference>
<dbReference type="CDD" id="cd05195">
    <property type="entry name" value="enoyl_red"/>
    <property type="match status" value="1"/>
</dbReference>
<dbReference type="Pfam" id="PF00698">
    <property type="entry name" value="Acyl_transf_1"/>
    <property type="match status" value="1"/>
</dbReference>
<dbReference type="eggNOG" id="KOG1202">
    <property type="taxonomic scope" value="Eukaryota"/>
</dbReference>
<dbReference type="Gene3D" id="3.40.50.150">
    <property type="entry name" value="Vaccinia Virus protein VP39"/>
    <property type="match status" value="1"/>
</dbReference>
<dbReference type="InterPro" id="IPR009081">
    <property type="entry name" value="PP-bd_ACP"/>
</dbReference>
<dbReference type="Gene3D" id="3.40.50.720">
    <property type="entry name" value="NAD(P)-binding Rossmann-like Domain"/>
    <property type="match status" value="2"/>
</dbReference>
<dbReference type="Pfam" id="PF02801">
    <property type="entry name" value="Ketoacyl-synt_C"/>
    <property type="match status" value="1"/>
</dbReference>
<dbReference type="InterPro" id="IPR014043">
    <property type="entry name" value="Acyl_transferase_dom"/>
</dbReference>
<evidence type="ECO:0000256" key="8">
    <source>
        <dbReference type="PROSITE-ProRule" id="PRU01363"/>
    </source>
</evidence>
<dbReference type="OrthoDB" id="329835at2759"/>
<dbReference type="SMART" id="SM00822">
    <property type="entry name" value="PKS_KR"/>
    <property type="match status" value="1"/>
</dbReference>
<dbReference type="Gene3D" id="3.30.70.3290">
    <property type="match status" value="1"/>
</dbReference>
<feature type="region of interest" description="Disordered" evidence="9">
    <location>
        <begin position="31"/>
        <end position="55"/>
    </location>
</feature>
<dbReference type="Gene3D" id="3.90.180.10">
    <property type="entry name" value="Medium-chain alcohol dehydrogenases, catalytic domain"/>
    <property type="match status" value="1"/>
</dbReference>
<sequence length="2492" mass="269376">MPSFASAGEFAQNSFKAKMVFKPLGKMPGVLKDHGSGSQSPLQSYAVSETSSANGNSAKDPIAICGMACRLPGGIKTPEQLWTFLTNKQDGRSRVPESRYNTDGFSSTRSKPGATRTDYGYFIDDNLRSFDASRFHMSVKELERCDPQQRLLLQVSQECIDDAGEMGTSGRRIGVYVGDMQRGWSDVYEKETQNYGTYHLLGLDDFALANRVSYEMNLKGPSVTVRTACASSLSALSGACRAIATGECDGSIVGGVSIIMGPTTSIQVGEQGALSPDGSCKSFSANANGYARAEGVSTIYIKPLSAALRDGNPVRAIIRAAATSHNGRAGGITASNTAAQQELIKHAYSMAGIDDIRETAFVECHGTGTPVGDPAEAEAVGSLFGGDDGIYIGSVKANLGHSEGASGLTSIIKAVLSLEHNSIPPNIKFDVPNPAIPFAKYNITVPTDTMPWPEDRKKRVSINNFGIGGANSHVILDSAELFEAGQQLEEANDHPDLLVYSAATSESLSSMGKSYAEYLNKHPERIQDVAYTLVHKRESLEHRGFLVASRDSPGSPSIPTPSSSGGSEMNIVMVFTGQGAQWPQMGRDLLKSNENFRNSIQRMDLELKRIGGADLNWTIEGELKKTAKRSRVNLAQFSQPLCTAVQVSLVECFKAIGVTPSAVVGHSSGEIAGAYAAGALTLEEAITVAYHRGAVAEKQNREGAMAAIGLSWNDVKPFLIPTVGVACDNSPNSVTISGDADKVAEVVQAISLAMPDVLARLLKVDKAYHSYHMSEVGPVYFDLVGEGLGSREPRVPFFSSVEGKLLNKTEFLGAKYWQKNLESPVLFNDAVSAIAETPIGQNAIFLEIGPHSALSGPVRQILAKHKAVSQSPYVAAMLRGQSCTESLLSAFGKLYTLGASLDLKRLYPTGVTLRNLPTYPWNNSRAYWHETRVMREWRERRFKHHDVLGLRTLESTDFDPVWRNLFHLDNAPWVRGHVINGDVVFPFAAYIAMAGEAIRQITGTGHGFQLRDATATTALVVPDDKPVELITTFHRVDSTSAWWQFSIASHNGGTWVRHFHGAAATLDEPLGQATVTDDLPRSVDSVEWYEMIGRTGFEFGPAFQCIQDLKSSTRNPGKAQATIRNSTTDEESNYYMHPASMDNVFQLIPVASLHGLSRKLSLNIITSIAYLSVAPCATNFSAGAVSRTLENGILVGECEGYWNGIKVISVSGARINVMNHRGEADSHAAARPVWAPHFDFERLRELADQKPYKSGFATEVNEITDLALLSIGRSLATSSTALQSLDVYRAWVNLQLGSGLPSTLSDDELFEKLGTIVDALDNSSVFPLADAIKTTATAIREVATKQGADTKSLESLTVRNQISPLIGQFDLSAVFASLAHTKPNLRILEINAGSGSLASQCLDSLHGRYSAYAFTDASRNLVNEGKMRFEGVANMDFKMLDISQSIQDSEFAEEQDRFDLIIAIDAVHRSNDPVRSLKNIRTLLRPKGRLILQELAATKDARWVDLVMGTAQSWWTATRDSAAQLQRLDEKGWTDALDNAGLEVGDVIAAETGNPFHTNNLFIAKPKVAVKSTAKHEMCVLTVDLSHDVTEMSARLKQRGYNVEQITLQDEPPANKDVIALCDEKSCFFSNMSAETFQLFNRFISKLGSSGLLWVSPLSFRRATTPDYAQVVGFGRSIRAELDIDFAVCQTDTEFANDLVLDVIGYFTMRNKDGAWQASTDTTPEMEFAIYDDSVHVGRYYPFSLAEEHLTAEEDDRAVLRAGRQGRLAELQWQSYPAVEPGRNKVEITVFASGLNQVDVSLALGSAKQQEQATFGLEGAGVIHRVEDDVTGFQVGDRVAFLSEDSMSTSVIVDQKLVVKIPESTTLAEAATIPYAYSSAEFALVGLGGLVGGQSVLIHGAHTHLGLAALRIAQVLGAEIYVTAEKSAAETHGLAEERIFDARKPSFADDLIQATRGRGVDMLLNAASLAGNTGRQLCRCVADCGSVIDLCSGSSSDFYDILNSKGASYRVADLRRLCSAKPDVAATHLRSAMGFYLHGAVKAKSPPKVFAAKDAAEAFAHMLDHPFDSKAVVEIRNELEVARRPAARPEISVVQRERYLKLDSQGSYLLVGGFGGLGRQVAIWLAENGAGNIMFLSRSAGTELSHQQLIAELVSMGAGVQALQGSVTCMQDVRQAIQQAALPVKGIIQMSMVLRDTAWGAMTFDDWVAASEPKVRGTWNLHNASLEAGASLDLFVMFSSIAAVVGMPGQTNYAAGNTFLDAFAQYRNDLGLAASTINVGVVEDVGVVARDPSLLTGFKSMDFVTVRASEVISALSLAIKKPSPKASHTYDGSRACVDPAAFAIGLGSTTPLSSPDSRAFWGRDVRMAMYRNRRDADGGGGQGGSRNDSLRAFLSSARSDKAVLEAPEAATLLAQEIGTKVLSMLGKPVDSLRTDLSLSDIGMDSLVGIEMRKWWKGTFGFEISLLEMLGMGTLELLGKHVIANLMKLFHER</sequence>
<dbReference type="InterPro" id="IPR020806">
    <property type="entry name" value="PKS_PP-bd"/>
</dbReference>
<evidence type="ECO:0000256" key="2">
    <source>
        <dbReference type="ARBA" id="ARBA00022450"/>
    </source>
</evidence>
<reference evidence="13 14" key="1">
    <citation type="submission" date="2012-10" db="EMBL/GenBank/DDBJ databases">
        <title>Genome sequencing and analysis of entomopathogenic fungi Beauveria bassiana D1-5.</title>
        <authorList>
            <person name="Li Q."/>
            <person name="Wang L."/>
            <person name="Zhang Z."/>
            <person name="Wang Q."/>
            <person name="Ren J."/>
            <person name="Wang M."/>
            <person name="Xu W."/>
            <person name="Wang J."/>
            <person name="Lu Y."/>
            <person name="Du Q."/>
            <person name="Sun Z."/>
        </authorList>
    </citation>
    <scope>NUCLEOTIDE SEQUENCE [LARGE SCALE GENOMIC DNA]</scope>
    <source>
        <strain evidence="13 14">D1-5</strain>
    </source>
</reference>
<feature type="region of interest" description="C-terminal hotdog fold" evidence="8">
    <location>
        <begin position="1080"/>
        <end position="1224"/>
    </location>
</feature>
<dbReference type="InterPro" id="IPR001227">
    <property type="entry name" value="Ac_transferase_dom_sf"/>
</dbReference>
<dbReference type="InterPro" id="IPR029063">
    <property type="entry name" value="SAM-dependent_MTases_sf"/>
</dbReference>
<dbReference type="InterPro" id="IPR049900">
    <property type="entry name" value="PKS_mFAS_DH"/>
</dbReference>
<dbReference type="Pfam" id="PF08240">
    <property type="entry name" value="ADH_N"/>
    <property type="match status" value="1"/>
</dbReference>
<dbReference type="GO" id="GO:0044550">
    <property type="term" value="P:secondary metabolite biosynthetic process"/>
    <property type="evidence" value="ECO:0007669"/>
    <property type="project" value="TreeGrafter"/>
</dbReference>
<dbReference type="InterPro" id="IPR057326">
    <property type="entry name" value="KR_dom"/>
</dbReference>
<evidence type="ECO:0000256" key="1">
    <source>
        <dbReference type="ARBA" id="ARBA00005179"/>
    </source>
</evidence>
<dbReference type="PANTHER" id="PTHR43775:SF28">
    <property type="entry name" value="SYNTHASE, PUTATIVE-RELATED"/>
    <property type="match status" value="1"/>
</dbReference>
<dbReference type="InterPro" id="IPR036736">
    <property type="entry name" value="ACP-like_sf"/>
</dbReference>
<dbReference type="SUPFAM" id="SSF51735">
    <property type="entry name" value="NAD(P)-binding Rossmann-fold domains"/>
    <property type="match status" value="2"/>
</dbReference>
<dbReference type="GO" id="GO:0016491">
    <property type="term" value="F:oxidoreductase activity"/>
    <property type="evidence" value="ECO:0007669"/>
    <property type="project" value="UniProtKB-KW"/>
</dbReference>
<dbReference type="EMBL" id="ANFO01001118">
    <property type="protein sequence ID" value="KGQ04138.1"/>
    <property type="molecule type" value="Genomic_DNA"/>
</dbReference>
<feature type="region of interest" description="Disordered" evidence="9">
    <location>
        <begin position="547"/>
        <end position="567"/>
    </location>
</feature>
<organism evidence="13 14">
    <name type="scientific">Beauveria bassiana D1-5</name>
    <dbReference type="NCBI Taxonomy" id="1245745"/>
    <lineage>
        <taxon>Eukaryota</taxon>
        <taxon>Fungi</taxon>
        <taxon>Dikarya</taxon>
        <taxon>Ascomycota</taxon>
        <taxon>Pezizomycotina</taxon>
        <taxon>Sordariomycetes</taxon>
        <taxon>Hypocreomycetidae</taxon>
        <taxon>Hypocreales</taxon>
        <taxon>Cordycipitaceae</taxon>
        <taxon>Beauveria</taxon>
    </lineage>
</organism>
<evidence type="ECO:0000256" key="4">
    <source>
        <dbReference type="ARBA" id="ARBA00022679"/>
    </source>
</evidence>
<keyword evidence="7" id="KW-0012">Acyltransferase</keyword>
<dbReference type="InterPro" id="IPR042104">
    <property type="entry name" value="PKS_dehydratase_sf"/>
</dbReference>